<evidence type="ECO:0000313" key="1">
    <source>
        <dbReference type="EMBL" id="OWM90939.1"/>
    </source>
</evidence>
<organism evidence="1 2">
    <name type="scientific">Punica granatum</name>
    <name type="common">Pomegranate</name>
    <dbReference type="NCBI Taxonomy" id="22663"/>
    <lineage>
        <taxon>Eukaryota</taxon>
        <taxon>Viridiplantae</taxon>
        <taxon>Streptophyta</taxon>
        <taxon>Embryophyta</taxon>
        <taxon>Tracheophyta</taxon>
        <taxon>Spermatophyta</taxon>
        <taxon>Magnoliopsida</taxon>
        <taxon>eudicotyledons</taxon>
        <taxon>Gunneridae</taxon>
        <taxon>Pentapetalae</taxon>
        <taxon>rosids</taxon>
        <taxon>malvids</taxon>
        <taxon>Myrtales</taxon>
        <taxon>Lythraceae</taxon>
        <taxon>Punica</taxon>
    </lineage>
</organism>
<dbReference type="EMBL" id="MTKT01000429">
    <property type="protein sequence ID" value="OWM90939.1"/>
    <property type="molecule type" value="Genomic_DNA"/>
</dbReference>
<comment type="caution">
    <text evidence="1">The sequence shown here is derived from an EMBL/GenBank/DDBJ whole genome shotgun (WGS) entry which is preliminary data.</text>
</comment>
<proteinExistence type="predicted"/>
<gene>
    <name evidence="1" type="ORF">CDL15_Pgr019251</name>
</gene>
<reference evidence="2" key="1">
    <citation type="journal article" date="2017" name="Plant J.">
        <title>The pomegranate (Punica granatum L.) genome and the genomics of punicalagin biosynthesis.</title>
        <authorList>
            <person name="Qin G."/>
            <person name="Xu C."/>
            <person name="Ming R."/>
            <person name="Tang H."/>
            <person name="Guyot R."/>
            <person name="Kramer E.M."/>
            <person name="Hu Y."/>
            <person name="Yi X."/>
            <person name="Qi Y."/>
            <person name="Xu X."/>
            <person name="Gao Z."/>
            <person name="Pan H."/>
            <person name="Jian J."/>
            <person name="Tian Y."/>
            <person name="Yue Z."/>
            <person name="Xu Y."/>
        </authorList>
    </citation>
    <scope>NUCLEOTIDE SEQUENCE [LARGE SCALE GENOMIC DNA]</scope>
    <source>
        <strain evidence="2">cv. Dabenzi</strain>
    </source>
</reference>
<protein>
    <submittedName>
        <fullName evidence="1">Uncharacterized protein</fullName>
    </submittedName>
</protein>
<evidence type="ECO:0000313" key="2">
    <source>
        <dbReference type="Proteomes" id="UP000197138"/>
    </source>
</evidence>
<accession>A0A218Y277</accession>
<name>A0A218Y277_PUNGR</name>
<dbReference type="AlphaFoldDB" id="A0A218Y277"/>
<sequence>MKITPSRGLGSRHSSSSVMGTTTFVARIVAACMPKKVLIAINLTVSTQVYVSNK</sequence>
<dbReference type="Proteomes" id="UP000197138">
    <property type="component" value="Unassembled WGS sequence"/>
</dbReference>